<accession>A0ABY9JT80</accession>
<dbReference type="Proteomes" id="UP001197974">
    <property type="component" value="Chromosome"/>
</dbReference>
<evidence type="ECO:0000256" key="2">
    <source>
        <dbReference type="SAM" id="SignalP"/>
    </source>
</evidence>
<protein>
    <submittedName>
        <fullName evidence="3">Uncharacterized protein</fullName>
    </submittedName>
</protein>
<proteinExistence type="predicted"/>
<evidence type="ECO:0000313" key="3">
    <source>
        <dbReference type="EMBL" id="WLR41713.1"/>
    </source>
</evidence>
<evidence type="ECO:0000313" key="4">
    <source>
        <dbReference type="Proteomes" id="UP001197974"/>
    </source>
</evidence>
<feature type="signal peptide" evidence="2">
    <location>
        <begin position="1"/>
        <end position="24"/>
    </location>
</feature>
<reference evidence="3 4" key="1">
    <citation type="submission" date="2023-06" db="EMBL/GenBank/DDBJ databases">
        <title>Five Gram-positive bacteria isolated from mangrove sediments in Shenzhen, Guangdong, China.</title>
        <authorList>
            <person name="Yu S."/>
            <person name="Zheng W."/>
            <person name="Huang Y."/>
        </authorList>
    </citation>
    <scope>NUCLEOTIDE SEQUENCE [LARGE SCALE GENOMIC DNA]</scope>
    <source>
        <strain evidence="3 4">SaN35-3</strain>
    </source>
</reference>
<sequence length="410" mass="47677">MKKLFGLLLLSMAYFIVFPFAAYAINDEELGEIRFMTEKQVLKNVEDVKDFLKIQDNTLVIEGDDIDRDKINNEIIQDKKIPSLTKYDNTKSKNLNSPKKISPPENNLKNVVPTKSVTTQITIHNIYGKLTLDYETVSFPNDSTKFEVKNIMNEYLKDKENNLKEDKINMFIEDMKEIYENPNKTVNTSLQTTTQGEFQGIVRKTVWAWDTWYHHDISEQVLVGKAITDYKIYDNGGTESDYDYFSVVQDTQGWTGKGYYSNEYYQTVTNAFQTDIDNYWVEDKLYDWAPDTDDVELNNGQDYSFNFGFPASLSIDFEWNAPSGIKMRGEGDKTNGYFTNFFYTPSGGDFDNDGSFTLENGANYKLDWSMVDSSYNRTLILDILTHFRGYVINEDVMQWYSDIDVLHYDY</sequence>
<feature type="region of interest" description="Disordered" evidence="1">
    <location>
        <begin position="87"/>
        <end position="108"/>
    </location>
</feature>
<name>A0ABY9JT80_9BACI</name>
<keyword evidence="2" id="KW-0732">Signal</keyword>
<organism evidence="3 4">
    <name type="scientific">Bacillus carboniphilus</name>
    <dbReference type="NCBI Taxonomy" id="86663"/>
    <lineage>
        <taxon>Bacteria</taxon>
        <taxon>Bacillati</taxon>
        <taxon>Bacillota</taxon>
        <taxon>Bacilli</taxon>
        <taxon>Bacillales</taxon>
        <taxon>Bacillaceae</taxon>
        <taxon>Bacillus</taxon>
    </lineage>
</organism>
<feature type="chain" id="PRO_5046762813" evidence="2">
    <location>
        <begin position="25"/>
        <end position="410"/>
    </location>
</feature>
<keyword evidence="4" id="KW-1185">Reference proteome</keyword>
<gene>
    <name evidence="3" type="ORF">LC087_12675</name>
</gene>
<dbReference type="EMBL" id="CP129013">
    <property type="protein sequence ID" value="WLR41713.1"/>
    <property type="molecule type" value="Genomic_DNA"/>
</dbReference>
<feature type="compositionally biased region" description="Polar residues" evidence="1">
    <location>
        <begin position="92"/>
        <end position="108"/>
    </location>
</feature>
<evidence type="ECO:0000256" key="1">
    <source>
        <dbReference type="SAM" id="MobiDB-lite"/>
    </source>
</evidence>
<dbReference type="RefSeq" id="WP_226541428.1">
    <property type="nucleotide sequence ID" value="NZ_CP129013.1"/>
</dbReference>